<feature type="transmembrane region" description="Helical" evidence="1">
    <location>
        <begin position="135"/>
        <end position="158"/>
    </location>
</feature>
<dbReference type="RefSeq" id="WP_203654248.1">
    <property type="nucleotide sequence ID" value="NZ_BAAAZM010000010.1"/>
</dbReference>
<keyword evidence="1" id="KW-0812">Transmembrane</keyword>
<accession>A0A8J3J6G5</accession>
<gene>
    <name evidence="2" type="ORF">Aru02nite_03270</name>
</gene>
<comment type="caution">
    <text evidence="2">The sequence shown here is derived from an EMBL/GenBank/DDBJ whole genome shotgun (WGS) entry which is preliminary data.</text>
</comment>
<keyword evidence="1" id="KW-0472">Membrane</keyword>
<name>A0A8J3J6G5_9ACTN</name>
<keyword evidence="3" id="KW-1185">Reference proteome</keyword>
<feature type="transmembrane region" description="Helical" evidence="1">
    <location>
        <begin position="178"/>
        <end position="201"/>
    </location>
</feature>
<dbReference type="AlphaFoldDB" id="A0A8J3J6G5"/>
<proteinExistence type="predicted"/>
<keyword evidence="1" id="KW-1133">Transmembrane helix</keyword>
<reference evidence="2" key="1">
    <citation type="submission" date="2021-01" db="EMBL/GenBank/DDBJ databases">
        <title>Whole genome shotgun sequence of Actinocatenispora rupis NBRC 107355.</title>
        <authorList>
            <person name="Komaki H."/>
            <person name="Tamura T."/>
        </authorList>
    </citation>
    <scope>NUCLEOTIDE SEQUENCE</scope>
    <source>
        <strain evidence="2">NBRC 107355</strain>
    </source>
</reference>
<sequence>MILRSATDLRPSTETEPTYLRRDGDTLTVRRGGAVRRLPLTGPDAVDELVTYEYEQRGARGAPYRKFGLLVRSGDRTVAHLGRALSPMWDTAEVRRFAGEWGLRARHAHFSDNAAFAEKYPKVERANVTTRPGTVGGWLMVLMVVVVPIAGAVGGLAGLQALAEVTGLAERPGIDTALFVPGVALGGVGCLFLFFAAVDLVRRTTAALRARTVRDGALRPTPRRGVTRLTVDRAELVLTAPDGVRLVLPRTAVLRPYRVSTSDGETGLYVDVDGRTALAVRCGFAPGDVTRFGAATGVPVGDEVTASPGAHQLRLGTLDPDAVVTPRQSPGFFTVTVGATVLGVLAYTPLVVGLVLLLGLFLPEPVVRMVGFLAGLAPLPLLGPVSYRVMRRRS</sequence>
<feature type="transmembrane region" description="Helical" evidence="1">
    <location>
        <begin position="366"/>
        <end position="387"/>
    </location>
</feature>
<evidence type="ECO:0000313" key="2">
    <source>
        <dbReference type="EMBL" id="GID09438.1"/>
    </source>
</evidence>
<dbReference type="EMBL" id="BOMB01000001">
    <property type="protein sequence ID" value="GID09438.1"/>
    <property type="molecule type" value="Genomic_DNA"/>
</dbReference>
<feature type="transmembrane region" description="Helical" evidence="1">
    <location>
        <begin position="332"/>
        <end position="360"/>
    </location>
</feature>
<organism evidence="2 3">
    <name type="scientific">Actinocatenispora rupis</name>
    <dbReference type="NCBI Taxonomy" id="519421"/>
    <lineage>
        <taxon>Bacteria</taxon>
        <taxon>Bacillati</taxon>
        <taxon>Actinomycetota</taxon>
        <taxon>Actinomycetes</taxon>
        <taxon>Micromonosporales</taxon>
        <taxon>Micromonosporaceae</taxon>
        <taxon>Actinocatenispora</taxon>
    </lineage>
</organism>
<evidence type="ECO:0000313" key="3">
    <source>
        <dbReference type="Proteomes" id="UP000612808"/>
    </source>
</evidence>
<evidence type="ECO:0000256" key="1">
    <source>
        <dbReference type="SAM" id="Phobius"/>
    </source>
</evidence>
<protein>
    <submittedName>
        <fullName evidence="2">Uncharacterized protein</fullName>
    </submittedName>
</protein>
<dbReference type="Proteomes" id="UP000612808">
    <property type="component" value="Unassembled WGS sequence"/>
</dbReference>